<evidence type="ECO:0000313" key="7">
    <source>
        <dbReference type="EMBL" id="KAF9626002.1"/>
    </source>
</evidence>
<dbReference type="SUPFAM" id="SSF52113">
    <property type="entry name" value="BRCT domain"/>
    <property type="match status" value="1"/>
</dbReference>
<protein>
    <recommendedName>
        <fullName evidence="4">Pescadillo homolog</fullName>
    </recommendedName>
</protein>
<dbReference type="InterPro" id="IPR001357">
    <property type="entry name" value="BRCT_dom"/>
</dbReference>
<dbReference type="HAMAP" id="MF_03028">
    <property type="entry name" value="Pescadillo"/>
    <property type="match status" value="1"/>
</dbReference>
<dbReference type="EMBL" id="JADFTS010000001">
    <property type="protein sequence ID" value="KAF9626002.1"/>
    <property type="molecule type" value="Genomic_DNA"/>
</dbReference>
<evidence type="ECO:0000256" key="5">
    <source>
        <dbReference type="SAM" id="MobiDB-lite"/>
    </source>
</evidence>
<feature type="region of interest" description="Disordered" evidence="5">
    <location>
        <begin position="524"/>
        <end position="606"/>
    </location>
</feature>
<comment type="function">
    <text evidence="4">Required for maturation of ribosomal RNAs and formation of the large ribosomal subunit.</text>
</comment>
<keyword evidence="3 4" id="KW-0539">Nucleus</keyword>
<dbReference type="Pfam" id="PF06732">
    <property type="entry name" value="Pescadillo_N"/>
    <property type="match status" value="1"/>
</dbReference>
<feature type="compositionally biased region" description="Basic residues" evidence="5">
    <location>
        <begin position="596"/>
        <end position="606"/>
    </location>
</feature>
<dbReference type="FunFam" id="3.40.50.10190:FF:000002">
    <property type="entry name" value="Pescadillo homolog"/>
    <property type="match status" value="1"/>
</dbReference>
<dbReference type="GO" id="GO:0000466">
    <property type="term" value="P:maturation of 5.8S rRNA from tricistronic rRNA transcript (SSU-rRNA, 5.8S rRNA, LSU-rRNA)"/>
    <property type="evidence" value="ECO:0007669"/>
    <property type="project" value="UniProtKB-UniRule"/>
</dbReference>
<evidence type="ECO:0000256" key="2">
    <source>
        <dbReference type="ARBA" id="ARBA00022552"/>
    </source>
</evidence>
<keyword evidence="4" id="KW-0175">Coiled coil</keyword>
<reference evidence="7 8" key="1">
    <citation type="submission" date="2020-10" db="EMBL/GenBank/DDBJ databases">
        <title>The Coptis chinensis genome and diversification of protoberbering-type alkaloids.</title>
        <authorList>
            <person name="Wang B."/>
            <person name="Shu S."/>
            <person name="Song C."/>
            <person name="Liu Y."/>
        </authorList>
    </citation>
    <scope>NUCLEOTIDE SEQUENCE [LARGE SCALE GENOMIC DNA]</scope>
    <source>
        <strain evidence="7">HL-2020</strain>
        <tissue evidence="7">Leaf</tissue>
    </source>
</reference>
<feature type="domain" description="BRCT" evidence="6">
    <location>
        <begin position="339"/>
        <end position="429"/>
    </location>
</feature>
<dbReference type="Pfam" id="PF16589">
    <property type="entry name" value="BRCT_2"/>
    <property type="match status" value="1"/>
</dbReference>
<comment type="caution">
    <text evidence="7">The sequence shown here is derived from an EMBL/GenBank/DDBJ whole genome shotgun (WGS) entry which is preliminary data.</text>
</comment>
<evidence type="ECO:0000259" key="6">
    <source>
        <dbReference type="PROSITE" id="PS50172"/>
    </source>
</evidence>
<evidence type="ECO:0000313" key="8">
    <source>
        <dbReference type="Proteomes" id="UP000631114"/>
    </source>
</evidence>
<evidence type="ECO:0000256" key="3">
    <source>
        <dbReference type="ARBA" id="ARBA00023242"/>
    </source>
</evidence>
<dbReference type="InterPro" id="IPR036420">
    <property type="entry name" value="BRCT_dom_sf"/>
</dbReference>
<dbReference type="CDD" id="cd17709">
    <property type="entry name" value="BRCT_pescadillo_like"/>
    <property type="match status" value="1"/>
</dbReference>
<keyword evidence="8" id="KW-1185">Reference proteome</keyword>
<dbReference type="GO" id="GO:0003723">
    <property type="term" value="F:RNA binding"/>
    <property type="evidence" value="ECO:0007669"/>
    <property type="project" value="TreeGrafter"/>
</dbReference>
<evidence type="ECO:0000256" key="1">
    <source>
        <dbReference type="ARBA" id="ARBA00022517"/>
    </source>
</evidence>
<dbReference type="AlphaFoldDB" id="A0A835MDT4"/>
<keyword evidence="2 4" id="KW-0698">rRNA processing</keyword>
<dbReference type="InterPro" id="IPR010613">
    <property type="entry name" value="PES"/>
</dbReference>
<dbReference type="Proteomes" id="UP000631114">
    <property type="component" value="Unassembled WGS sequence"/>
</dbReference>
<dbReference type="GO" id="GO:0030687">
    <property type="term" value="C:preribosome, large subunit precursor"/>
    <property type="evidence" value="ECO:0007669"/>
    <property type="project" value="UniProtKB-UniRule"/>
</dbReference>
<dbReference type="OrthoDB" id="10264910at2759"/>
<name>A0A835MDT4_9MAGN</name>
<dbReference type="GO" id="GO:0005654">
    <property type="term" value="C:nucleoplasm"/>
    <property type="evidence" value="ECO:0007669"/>
    <property type="project" value="UniProtKB-SubCell"/>
</dbReference>
<comment type="similarity">
    <text evidence="4">Belongs to the pescadillo family.</text>
</comment>
<accession>A0A835MDT4</accession>
<organism evidence="7 8">
    <name type="scientific">Coptis chinensis</name>
    <dbReference type="NCBI Taxonomy" id="261450"/>
    <lineage>
        <taxon>Eukaryota</taxon>
        <taxon>Viridiplantae</taxon>
        <taxon>Streptophyta</taxon>
        <taxon>Embryophyta</taxon>
        <taxon>Tracheophyta</taxon>
        <taxon>Spermatophyta</taxon>
        <taxon>Magnoliopsida</taxon>
        <taxon>Ranunculales</taxon>
        <taxon>Ranunculaceae</taxon>
        <taxon>Coptidoideae</taxon>
        <taxon>Coptis</taxon>
    </lineage>
</organism>
<feature type="coiled-coil region" evidence="4">
    <location>
        <begin position="491"/>
        <end position="518"/>
    </location>
</feature>
<comment type="subcellular location">
    <subcellularLocation>
        <location evidence="4">Nucleus</location>
        <location evidence="4">Nucleolus</location>
    </subcellularLocation>
    <subcellularLocation>
        <location evidence="4">Nucleus</location>
        <location evidence="4">Nucleoplasm</location>
    </subcellularLocation>
</comment>
<proteinExistence type="inferred from homology"/>
<gene>
    <name evidence="7" type="ORF">IFM89_030656</name>
</gene>
<evidence type="ECO:0000256" key="4">
    <source>
        <dbReference type="HAMAP-Rule" id="MF_03028"/>
    </source>
</evidence>
<dbReference type="GO" id="GO:0000463">
    <property type="term" value="P:maturation of LSU-rRNA from tricistronic rRNA transcript (SSU-rRNA, 5.8S rRNA, LSU-rRNA)"/>
    <property type="evidence" value="ECO:0007669"/>
    <property type="project" value="UniProtKB-UniRule"/>
</dbReference>
<dbReference type="PANTHER" id="PTHR12221">
    <property type="entry name" value="PESCADILLO - RELATED"/>
    <property type="match status" value="1"/>
</dbReference>
<feature type="compositionally biased region" description="Polar residues" evidence="5">
    <location>
        <begin position="527"/>
        <end position="538"/>
    </location>
</feature>
<keyword evidence="1 4" id="KW-0690">Ribosome biogenesis</keyword>
<dbReference type="PROSITE" id="PS50172">
    <property type="entry name" value="BRCT"/>
    <property type="match status" value="1"/>
</dbReference>
<dbReference type="GO" id="GO:0043021">
    <property type="term" value="F:ribonucleoprotein complex binding"/>
    <property type="evidence" value="ECO:0007669"/>
    <property type="project" value="UniProtKB-UniRule"/>
</dbReference>
<sequence>MPKHYRPAGKKKEGNAAKYITRTKAVKYLQVSLQDFRRLCILKGVYPRDPKKKYEGNHKTYYNMKDIHILAHEPILDKFRDIRAHEHKINKALAKKNKERAERLKERRPSYKIDRLIRERYPSFIDALRDLDDCLTMVHLFAALPAQTGEGIEVDRIHKCLRLSHEWQAYISRTHSLRKTYIGVKGIYYQADVQGQKITWLTPHALQQVLSDEVDLKVMLTFLEFYETLLAFVNFKLYHSIDVKYPPILDPRLEALAASLYALSWYLAANSKVHALGSQDVSSSQPENADVVGKGTEGNESELRLAQLQFQLPANEPGTLMQLVKEATAEDTDDNETKECKSLFKNLKFFLSREVPRESLLFVIPAFGGVVSWEGEGAPFEENDENITHQIVDRPSQGHMFLSRKYVQPQWIFDCVNARINLPTDDYELGRVPPPHLSPFVDNEAEGYVPEYAETIKRLQAAARNEIMPMPGLDAEDIEDPRNLLVEGIISRTEANEAAEKKRKMSKLEKQYHDELQMEVQGIPFTASGSGSDRNMQSPIEGREAEEEALPDPDQIAKDAERLSQVGMSNKKQKLYKAMKIGQERKRSQVTLLQERKKKAKAGKSA</sequence>
<dbReference type="GO" id="GO:0070545">
    <property type="term" value="C:PeBoW complex"/>
    <property type="evidence" value="ECO:0007669"/>
    <property type="project" value="TreeGrafter"/>
</dbReference>
<dbReference type="Gene3D" id="3.40.50.10190">
    <property type="entry name" value="BRCT domain"/>
    <property type="match status" value="1"/>
</dbReference>
<dbReference type="SMART" id="SM00292">
    <property type="entry name" value="BRCT"/>
    <property type="match status" value="1"/>
</dbReference>
<dbReference type="PANTHER" id="PTHR12221:SF6">
    <property type="entry name" value="PESCADILLO HOMOLOG"/>
    <property type="match status" value="1"/>
</dbReference>